<reference evidence="2" key="1">
    <citation type="submission" date="2020-04" db="EMBL/GenBank/DDBJ databases">
        <authorList>
            <person name="Neveu A P."/>
        </authorList>
    </citation>
    <scope>NUCLEOTIDE SEQUENCE</scope>
    <source>
        <tissue evidence="2">Whole embryo</tissue>
    </source>
</reference>
<gene>
    <name evidence="2" type="primary">Mtpap</name>
</gene>
<name>A0A6F9DM50_9ASCI</name>
<dbReference type="GO" id="GO:1990817">
    <property type="term" value="F:poly(A) RNA polymerase activity"/>
    <property type="evidence" value="ECO:0007669"/>
    <property type="project" value="TreeGrafter"/>
</dbReference>
<dbReference type="InterPro" id="IPR043519">
    <property type="entry name" value="NT_sf"/>
</dbReference>
<protein>
    <submittedName>
        <fullName evidence="2">Poly(A) RNA polymerase, mitochondrial</fullName>
    </submittedName>
</protein>
<dbReference type="Gene3D" id="3.30.460.10">
    <property type="entry name" value="Beta Polymerase, domain 2"/>
    <property type="match status" value="1"/>
</dbReference>
<feature type="domain" description="Poly(A) RNA polymerase mitochondrial-like central palm" evidence="1">
    <location>
        <begin position="172"/>
        <end position="332"/>
    </location>
</feature>
<accession>A0A6F9DM50</accession>
<evidence type="ECO:0000313" key="2">
    <source>
        <dbReference type="EMBL" id="CAB3264066.1"/>
    </source>
</evidence>
<sequence length="525" mass="59445">MFSSICKRIVARNISNSYTMTSQSCNINVEHQQGFDPRHFLLDPAQNYKQIVSGIQKQGLMSIFLRVGPINCSSEKQYDFVYNFCATKGNVLSLTQLPQSHPSDISNFIVEFADKRGVENLSVHSDSGPLIRIAKLTPKDMPGSKADKVVKDSKEMLCAAFKNKLRNAATMSEQFELFFNEFRISSSVLRGKLFFASILGDFFNWHMQTKLVPVPFGTLISGLASNNADLDVSLSNISCDDIQNQSILTVSQLTSDAQKRFEKFERAGAVGLFTNAGKNVQQYIDGLSMVTVITEANVPLLALKYEPLNLDIDISLENRVGLKTTWAMNTYIRMNAKVAPFVFFIREWAKHKNLAAHGLDHKGFSPFMITCLAFFYLMRVNPPVIPPMHELLAKHKKKSDLIIGGMRHQIVTDLDSIATRSNTSSLEELFLGFLQYFSKFDFEKCRLDLTRGMVGPSSNKFVSITLPYTHNNIARNVTVQEAKTFQKEAELSLRILESKVRRSRRSNDWGVSSLYKITEKMWHRY</sequence>
<dbReference type="PANTHER" id="PTHR12271:SF127">
    <property type="entry name" value="SPECKLE TARGETED PIP5K1A-REGULATED POLY(A) POLYMERASE"/>
    <property type="match status" value="1"/>
</dbReference>
<dbReference type="SUPFAM" id="SSF81631">
    <property type="entry name" value="PAP/OAS1 substrate-binding domain"/>
    <property type="match status" value="1"/>
</dbReference>
<dbReference type="Gene3D" id="1.10.1410.10">
    <property type="match status" value="1"/>
</dbReference>
<dbReference type="PROSITE" id="PS51257">
    <property type="entry name" value="PROKAR_LIPOPROTEIN"/>
    <property type="match status" value="1"/>
</dbReference>
<proteinExistence type="evidence at transcript level"/>
<dbReference type="AlphaFoldDB" id="A0A6F9DM50"/>
<dbReference type="EMBL" id="LR788204">
    <property type="protein sequence ID" value="CAB3264066.1"/>
    <property type="molecule type" value="mRNA"/>
</dbReference>
<dbReference type="GO" id="GO:0031123">
    <property type="term" value="P:RNA 3'-end processing"/>
    <property type="evidence" value="ECO:0007669"/>
    <property type="project" value="TreeGrafter"/>
</dbReference>
<dbReference type="InterPro" id="IPR054708">
    <property type="entry name" value="MTPAP-like_central"/>
</dbReference>
<evidence type="ECO:0000259" key="1">
    <source>
        <dbReference type="Pfam" id="PF22600"/>
    </source>
</evidence>
<organism evidence="2">
    <name type="scientific">Phallusia mammillata</name>
    <dbReference type="NCBI Taxonomy" id="59560"/>
    <lineage>
        <taxon>Eukaryota</taxon>
        <taxon>Metazoa</taxon>
        <taxon>Chordata</taxon>
        <taxon>Tunicata</taxon>
        <taxon>Ascidiacea</taxon>
        <taxon>Phlebobranchia</taxon>
        <taxon>Ascidiidae</taxon>
        <taxon>Phallusia</taxon>
    </lineage>
</organism>
<dbReference type="Pfam" id="PF22600">
    <property type="entry name" value="MTPAP-like_central"/>
    <property type="match status" value="1"/>
</dbReference>
<dbReference type="SUPFAM" id="SSF81301">
    <property type="entry name" value="Nucleotidyltransferase"/>
    <property type="match status" value="1"/>
</dbReference>
<dbReference type="PANTHER" id="PTHR12271">
    <property type="entry name" value="POLY A POLYMERASE CID PAP -RELATED"/>
    <property type="match status" value="1"/>
</dbReference>